<keyword evidence="3" id="KW-0443">Lipid metabolism</keyword>
<dbReference type="InterPro" id="IPR000073">
    <property type="entry name" value="AB_hydrolase_1"/>
</dbReference>
<reference evidence="5" key="1">
    <citation type="submission" date="2025-08" db="UniProtKB">
        <authorList>
            <consortium name="Ensembl"/>
        </authorList>
    </citation>
    <scope>IDENTIFICATION</scope>
</reference>
<keyword evidence="2" id="KW-0442">Lipid degradation</keyword>
<name>A0A8D0C2R8_SALMN</name>
<evidence type="ECO:0000256" key="2">
    <source>
        <dbReference type="ARBA" id="ARBA00022963"/>
    </source>
</evidence>
<dbReference type="Proteomes" id="UP000694421">
    <property type="component" value="Unplaced"/>
</dbReference>
<dbReference type="OMA" id="PIFHLNH"/>
<reference evidence="5" key="2">
    <citation type="submission" date="2025-09" db="UniProtKB">
        <authorList>
            <consortium name="Ensembl"/>
        </authorList>
    </citation>
    <scope>IDENTIFICATION</scope>
</reference>
<dbReference type="FunFam" id="3.40.50.1820:FF:000012">
    <property type="entry name" value="Lipase"/>
    <property type="match status" value="1"/>
</dbReference>
<evidence type="ECO:0000259" key="4">
    <source>
        <dbReference type="Pfam" id="PF00561"/>
    </source>
</evidence>
<dbReference type="GO" id="GO:0016042">
    <property type="term" value="P:lipid catabolic process"/>
    <property type="evidence" value="ECO:0007669"/>
    <property type="project" value="UniProtKB-KW"/>
</dbReference>
<dbReference type="SUPFAM" id="SSF53474">
    <property type="entry name" value="alpha/beta-Hydrolases"/>
    <property type="match status" value="1"/>
</dbReference>
<dbReference type="InterPro" id="IPR029058">
    <property type="entry name" value="AB_hydrolase_fold"/>
</dbReference>
<dbReference type="Pfam" id="PF00561">
    <property type="entry name" value="Abhydrolase_1"/>
    <property type="match status" value="1"/>
</dbReference>
<dbReference type="Ensembl" id="ENSSMRT00000019468.1">
    <property type="protein sequence ID" value="ENSSMRP00000016642.1"/>
    <property type="gene ID" value="ENSSMRG00000012969.1"/>
</dbReference>
<dbReference type="AlphaFoldDB" id="A0A8D0C2R8"/>
<organism evidence="5 6">
    <name type="scientific">Salvator merianae</name>
    <name type="common">Argentine black and white tegu</name>
    <name type="synonym">Tupinambis merianae</name>
    <dbReference type="NCBI Taxonomy" id="96440"/>
    <lineage>
        <taxon>Eukaryota</taxon>
        <taxon>Metazoa</taxon>
        <taxon>Chordata</taxon>
        <taxon>Craniata</taxon>
        <taxon>Vertebrata</taxon>
        <taxon>Euteleostomi</taxon>
        <taxon>Lepidosauria</taxon>
        <taxon>Squamata</taxon>
        <taxon>Bifurcata</taxon>
        <taxon>Unidentata</taxon>
        <taxon>Episquamata</taxon>
        <taxon>Laterata</taxon>
        <taxon>Teiioidea</taxon>
        <taxon>Teiidae</taxon>
        <taxon>Salvator</taxon>
    </lineage>
</organism>
<evidence type="ECO:0000313" key="6">
    <source>
        <dbReference type="Proteomes" id="UP000694421"/>
    </source>
</evidence>
<feature type="domain" description="AB hydrolase-1" evidence="4">
    <location>
        <begin position="10"/>
        <end position="243"/>
    </location>
</feature>
<keyword evidence="6" id="KW-1185">Reference proteome</keyword>
<comment type="similarity">
    <text evidence="1">Belongs to the AB hydrolase superfamily. Lipase family.</text>
</comment>
<evidence type="ECO:0000256" key="1">
    <source>
        <dbReference type="ARBA" id="ARBA00010701"/>
    </source>
</evidence>
<proteinExistence type="inferred from homology"/>
<dbReference type="Gene3D" id="3.40.50.1820">
    <property type="entry name" value="alpha/beta hydrolase"/>
    <property type="match status" value="1"/>
</dbReference>
<dbReference type="PANTHER" id="PTHR11005">
    <property type="entry name" value="LYSOSOMAL ACID LIPASE-RELATED"/>
    <property type="match status" value="1"/>
</dbReference>
<accession>A0A8D0C2R8</accession>
<dbReference type="GeneTree" id="ENSGT00940000156860"/>
<evidence type="ECO:0000256" key="3">
    <source>
        <dbReference type="ARBA" id="ARBA00023098"/>
    </source>
</evidence>
<protein>
    <recommendedName>
        <fullName evidence="4">AB hydrolase-1 domain-containing protein</fullName>
    </recommendedName>
</protein>
<sequence>IGNSRGSIWCQKHKNLSANQKEFWAFSFDEMAKYDLPALINFVLNKTGQQQLYYIGYSQGAGIGFIAFSTMPDLAQKVKMFFALAPVTRIKYASSPAVKLLNLPERVLRAMLGNKKFLPRNRLLKKVLTGFCSRGLFSGACGNVFFLFSGYNTENINMSRVDVYVARFPSGTSTQNIFHWGQVTHFTPPIYKIEDMAVPTAVWSGGKDLLSDPKDVALLLSQIKQLVSHKSIPEWAHLDFIWGLDAPHRMYNEIIDLMKQHV</sequence>
<evidence type="ECO:0000313" key="5">
    <source>
        <dbReference type="Ensembl" id="ENSSMRP00000016642.1"/>
    </source>
</evidence>